<evidence type="ECO:0000256" key="2">
    <source>
        <dbReference type="SAM" id="Phobius"/>
    </source>
</evidence>
<dbReference type="PANTHER" id="PTHR13132">
    <property type="entry name" value="ALPHA- 1,6 -FUCOSYLTRANSFERASE"/>
    <property type="match status" value="1"/>
</dbReference>
<dbReference type="HOGENOM" id="CLU_035511_0_0_1"/>
<dbReference type="PANTHER" id="PTHR13132:SF29">
    <property type="entry name" value="ALPHA-(1,6)-FUCOSYLTRANSFERASE"/>
    <property type="match status" value="1"/>
</dbReference>
<sequence>MLLSSRSSPPKPLKITGSERSQYLSVKYLLPRTPIPSPSLPSILPRHGKKPPKLNSRRIVRSLFWLSVVIALWYLISIGNKTTSRLSDLTFLTSMGKTYEIVEAFELPNHATPLSVTDNDGRHYWTISIPPNLGFPLSHGDYVDICSQVEDVARHVAGSGWQEEQHLDYYHLERNYIDVKEAQSRHFLPPSIDTSTARNALPICEKSLTYVLDDADPGLGSALMGMWLSYSLAQLEKRSFFIDDTHFPYGSYSTLFTTMPAPKCRPPPPVQRVPCPHQANHLVVSAATTSWVFGEAFQETFSQREIFDMARNGYEALFQLTKEDDDYVRSRAQKLRVNDDDTVNGLVGIHLRRGDRHPFSFAYQLGYLPPESYLTAARKLIGYSSQWKLLLASDDADMYDHNELPGTIRAQTRISLASKKKLATGLGWEGGFFKDVFWGLGLPEHVTARKGANGPKPAMAKPPDDSQDNTKEVAAQKPTTGLEIGRNYRTHPTKEALQLREFLGRAYLLDLAMVAQSDKVICGVSSYACRILAVMLGWERAFEHGDWTNVDGSFEWRAMDP</sequence>
<dbReference type="GO" id="GO:0046921">
    <property type="term" value="F:alpha-(1-&gt;6)-fucosyltransferase activity"/>
    <property type="evidence" value="ECO:0007669"/>
    <property type="project" value="TreeGrafter"/>
</dbReference>
<protein>
    <submittedName>
        <fullName evidence="3">Uncharacterized protein</fullName>
    </submittedName>
</protein>
<evidence type="ECO:0000313" key="3">
    <source>
        <dbReference type="EMBL" id="KEF63075.1"/>
    </source>
</evidence>
<feature type="region of interest" description="Disordered" evidence="1">
    <location>
        <begin position="449"/>
        <end position="470"/>
    </location>
</feature>
<evidence type="ECO:0000256" key="1">
    <source>
        <dbReference type="SAM" id="MobiDB-lite"/>
    </source>
</evidence>
<comment type="caution">
    <text evidence="3">The sequence shown here is derived from an EMBL/GenBank/DDBJ whole genome shotgun (WGS) entry which is preliminary data.</text>
</comment>
<organism evidence="3 4">
    <name type="scientific">Exophiala aquamarina CBS 119918</name>
    <dbReference type="NCBI Taxonomy" id="1182545"/>
    <lineage>
        <taxon>Eukaryota</taxon>
        <taxon>Fungi</taxon>
        <taxon>Dikarya</taxon>
        <taxon>Ascomycota</taxon>
        <taxon>Pezizomycotina</taxon>
        <taxon>Eurotiomycetes</taxon>
        <taxon>Chaetothyriomycetidae</taxon>
        <taxon>Chaetothyriales</taxon>
        <taxon>Herpotrichiellaceae</taxon>
        <taxon>Exophiala</taxon>
    </lineage>
</organism>
<proteinExistence type="predicted"/>
<dbReference type="Proteomes" id="UP000027920">
    <property type="component" value="Unassembled WGS sequence"/>
</dbReference>
<feature type="transmembrane region" description="Helical" evidence="2">
    <location>
        <begin position="59"/>
        <end position="76"/>
    </location>
</feature>
<reference evidence="3 4" key="1">
    <citation type="submission" date="2013-03" db="EMBL/GenBank/DDBJ databases">
        <title>The Genome Sequence of Exophiala aquamarina CBS 119918.</title>
        <authorList>
            <consortium name="The Broad Institute Genomics Platform"/>
            <person name="Cuomo C."/>
            <person name="de Hoog S."/>
            <person name="Gorbushina A."/>
            <person name="Walker B."/>
            <person name="Young S.K."/>
            <person name="Zeng Q."/>
            <person name="Gargeya S."/>
            <person name="Fitzgerald M."/>
            <person name="Haas B."/>
            <person name="Abouelleil A."/>
            <person name="Allen A.W."/>
            <person name="Alvarado L."/>
            <person name="Arachchi H.M."/>
            <person name="Berlin A.M."/>
            <person name="Chapman S.B."/>
            <person name="Gainer-Dewar J."/>
            <person name="Goldberg J."/>
            <person name="Griggs A."/>
            <person name="Gujja S."/>
            <person name="Hansen M."/>
            <person name="Howarth C."/>
            <person name="Imamovic A."/>
            <person name="Ireland A."/>
            <person name="Larimer J."/>
            <person name="McCowan C."/>
            <person name="Murphy C."/>
            <person name="Pearson M."/>
            <person name="Poon T.W."/>
            <person name="Priest M."/>
            <person name="Roberts A."/>
            <person name="Saif S."/>
            <person name="Shea T."/>
            <person name="Sisk P."/>
            <person name="Sykes S."/>
            <person name="Wortman J."/>
            <person name="Nusbaum C."/>
            <person name="Birren B."/>
        </authorList>
    </citation>
    <scope>NUCLEOTIDE SEQUENCE [LARGE SCALE GENOMIC DNA]</scope>
    <source>
        <strain evidence="3 4">CBS 119918</strain>
    </source>
</reference>
<dbReference type="OrthoDB" id="2392789at2759"/>
<dbReference type="EMBL" id="AMGV01000001">
    <property type="protein sequence ID" value="KEF63075.1"/>
    <property type="molecule type" value="Genomic_DNA"/>
</dbReference>
<keyword evidence="2" id="KW-0472">Membrane</keyword>
<dbReference type="RefSeq" id="XP_013265665.1">
    <property type="nucleotide sequence ID" value="XM_013410211.1"/>
</dbReference>
<keyword evidence="2" id="KW-1133">Transmembrane helix</keyword>
<evidence type="ECO:0000313" key="4">
    <source>
        <dbReference type="Proteomes" id="UP000027920"/>
    </source>
</evidence>
<name>A0A072Q569_9EURO</name>
<dbReference type="VEuPathDB" id="FungiDB:A1O9_01051"/>
<dbReference type="GO" id="GO:0006487">
    <property type="term" value="P:protein N-linked glycosylation"/>
    <property type="evidence" value="ECO:0007669"/>
    <property type="project" value="TreeGrafter"/>
</dbReference>
<keyword evidence="4" id="KW-1185">Reference proteome</keyword>
<gene>
    <name evidence="3" type="ORF">A1O9_01051</name>
</gene>
<accession>A0A072Q569</accession>
<dbReference type="GeneID" id="25275999"/>
<dbReference type="AlphaFoldDB" id="A0A072Q569"/>
<keyword evidence="2" id="KW-0812">Transmembrane</keyword>